<feature type="compositionally biased region" description="Basic and acidic residues" evidence="11">
    <location>
        <begin position="516"/>
        <end position="532"/>
    </location>
</feature>
<organism evidence="12 13">
    <name type="scientific">Gasterosteus aculeatus aculeatus</name>
    <name type="common">three-spined stickleback</name>
    <dbReference type="NCBI Taxonomy" id="481459"/>
    <lineage>
        <taxon>Eukaryota</taxon>
        <taxon>Metazoa</taxon>
        <taxon>Chordata</taxon>
        <taxon>Craniata</taxon>
        <taxon>Vertebrata</taxon>
        <taxon>Euteleostomi</taxon>
        <taxon>Actinopterygii</taxon>
        <taxon>Neopterygii</taxon>
        <taxon>Teleostei</taxon>
        <taxon>Neoteleostei</taxon>
        <taxon>Acanthomorphata</taxon>
        <taxon>Eupercaria</taxon>
        <taxon>Perciformes</taxon>
        <taxon>Cottioidei</taxon>
        <taxon>Gasterosteales</taxon>
        <taxon>Gasterosteidae</taxon>
        <taxon>Gasterosteus</taxon>
    </lineage>
</organism>
<dbReference type="PANTHER" id="PTHR46881">
    <property type="entry name" value="PALMDELPHIN"/>
    <property type="match status" value="1"/>
</dbReference>
<dbReference type="Ensembl" id="ENSGACT00000066644.1">
    <property type="protein sequence ID" value="ENSGACP00000034686.1"/>
    <property type="gene ID" value="ENSGACG00000024444.1"/>
</dbReference>
<dbReference type="GO" id="GO:0005737">
    <property type="term" value="C:cytoplasm"/>
    <property type="evidence" value="ECO:0007669"/>
    <property type="project" value="UniProtKB-SubCell"/>
</dbReference>
<reference evidence="12 13" key="1">
    <citation type="journal article" date="2021" name="G3 (Bethesda)">
        <title>Improved contiguity of the threespine stickleback genome using long-read sequencing.</title>
        <authorList>
            <person name="Nath S."/>
            <person name="Shaw D.E."/>
            <person name="White M.A."/>
        </authorList>
    </citation>
    <scope>NUCLEOTIDE SEQUENCE [LARGE SCALE GENOMIC DNA]</scope>
    <source>
        <strain evidence="12 13">Lake Benthic</strain>
    </source>
</reference>
<feature type="compositionally biased region" description="Basic and acidic residues" evidence="11">
    <location>
        <begin position="349"/>
        <end position="358"/>
    </location>
</feature>
<feature type="coiled-coil region" evidence="10">
    <location>
        <begin position="77"/>
        <end position="104"/>
    </location>
</feature>
<dbReference type="GO" id="GO:0016020">
    <property type="term" value="C:membrane"/>
    <property type="evidence" value="ECO:0007669"/>
    <property type="project" value="InterPro"/>
</dbReference>
<evidence type="ECO:0000256" key="2">
    <source>
        <dbReference type="ARBA" id="ARBA00004496"/>
    </source>
</evidence>
<comment type="subcellular location">
    <subcellularLocation>
        <location evidence="1">Cell projection</location>
        <location evidence="1">Dendrite</location>
    </subcellularLocation>
    <subcellularLocation>
        <location evidence="3">Cell projection</location>
        <location evidence="3">Dendritic spine</location>
    </subcellularLocation>
    <subcellularLocation>
        <location evidence="2">Cytoplasm</location>
    </subcellularLocation>
</comment>
<evidence type="ECO:0000313" key="13">
    <source>
        <dbReference type="Proteomes" id="UP000007635"/>
    </source>
</evidence>
<protein>
    <recommendedName>
        <fullName evidence="9">Palmdelphin</fullName>
    </recommendedName>
</protein>
<dbReference type="GeneTree" id="ENSGT00940000175356"/>
<evidence type="ECO:0000256" key="10">
    <source>
        <dbReference type="SAM" id="Coils"/>
    </source>
</evidence>
<feature type="region of interest" description="Disordered" evidence="11">
    <location>
        <begin position="264"/>
        <end position="289"/>
    </location>
</feature>
<dbReference type="GO" id="GO:0043197">
    <property type="term" value="C:dendritic spine"/>
    <property type="evidence" value="ECO:0007669"/>
    <property type="project" value="UniProtKB-SubCell"/>
</dbReference>
<accession>A0AAQ4P747</accession>
<evidence type="ECO:0000313" key="12">
    <source>
        <dbReference type="Ensembl" id="ENSGACP00000034686.1"/>
    </source>
</evidence>
<evidence type="ECO:0000256" key="9">
    <source>
        <dbReference type="ARBA" id="ARBA00040857"/>
    </source>
</evidence>
<evidence type="ECO:0000256" key="5">
    <source>
        <dbReference type="ARBA" id="ARBA00022490"/>
    </source>
</evidence>
<dbReference type="Proteomes" id="UP000007635">
    <property type="component" value="Chromosome XXI"/>
</dbReference>
<evidence type="ECO:0000256" key="1">
    <source>
        <dbReference type="ARBA" id="ARBA00004279"/>
    </source>
</evidence>
<reference evidence="12" key="2">
    <citation type="submission" date="2025-08" db="UniProtKB">
        <authorList>
            <consortium name="Ensembl"/>
        </authorList>
    </citation>
    <scope>IDENTIFICATION</scope>
</reference>
<dbReference type="AlphaFoldDB" id="A0AAQ4P747"/>
<reference evidence="12" key="3">
    <citation type="submission" date="2025-09" db="UniProtKB">
        <authorList>
            <consortium name="Ensembl"/>
        </authorList>
    </citation>
    <scope>IDENTIFICATION</scope>
</reference>
<sequence length="560" mass="63326">MEEADLLRERLQAITNKRRIQENIAKKRRLIEEEKLKLQYMKKKALREQWLMDGLSQQSEEEQEALRLQALDEQHQSDQLQSNILRIEEEIEALETQELDISANEEVVLKRLKEVEKTSEDIIKALNADFQSDEIHHVLPPLPDIPSFIQETPTKNPPVHELVSEGPKKATFVMEISVEHDKRTGKSQVVSTATITPETVQKRGLKVYDDGRKSVYALQQDGSKIHHGTVGVMTPTELEELLHQATKKNVPEVQYHQPVYAVPYTGSSTPSTPRIMRQTPTPRPFQSSVLPRNEDQIFREEIKCSLDLETSQTTNRSHSPSLIQPDTISRVQRPRQDINWPYPHIPKQSRTDSHDETLRGPTNRKTDACCPNPAALVSVKAWSGGLPAPKQPFYMGVDGCSPPLANRKAEVDLYVLTDGSGELVSADGNASLNLMNTLPEELESEAISMIFMGYENVEDKDDIQAELVNISSDEEDEKAYYDQNKSDSEGCLSYHPEGYKSKVFQPKVGLAKVKGRRDVTEDNVRNREDLGLHKPTFTHTPERPSPYLEGQRVADSAETA</sequence>
<name>A0AAQ4P747_GASAC</name>
<keyword evidence="5" id="KW-0963">Cytoplasm</keyword>
<dbReference type="PANTHER" id="PTHR46881:SF1">
    <property type="entry name" value="PALMDELPHIN"/>
    <property type="match status" value="1"/>
</dbReference>
<feature type="compositionally biased region" description="Polar residues" evidence="11">
    <location>
        <begin position="265"/>
        <end position="289"/>
    </location>
</feature>
<dbReference type="InterPro" id="IPR004965">
    <property type="entry name" value="Paralemmin"/>
</dbReference>
<feature type="region of interest" description="Disordered" evidence="11">
    <location>
        <begin position="515"/>
        <end position="560"/>
    </location>
</feature>
<keyword evidence="7 10" id="KW-0175">Coiled coil</keyword>
<dbReference type="Pfam" id="PF03285">
    <property type="entry name" value="Paralemmin"/>
    <property type="match status" value="1"/>
</dbReference>
<evidence type="ECO:0000256" key="8">
    <source>
        <dbReference type="ARBA" id="ARBA00023273"/>
    </source>
</evidence>
<dbReference type="GeneID" id="120811346"/>
<feature type="region of interest" description="Disordered" evidence="11">
    <location>
        <begin position="341"/>
        <end position="369"/>
    </location>
</feature>
<evidence type="ECO:0000256" key="3">
    <source>
        <dbReference type="ARBA" id="ARBA00004552"/>
    </source>
</evidence>
<dbReference type="GO" id="GO:0008360">
    <property type="term" value="P:regulation of cell shape"/>
    <property type="evidence" value="ECO:0007669"/>
    <property type="project" value="InterPro"/>
</dbReference>
<comment type="similarity">
    <text evidence="4">Belongs to the paralemmin family.</text>
</comment>
<evidence type="ECO:0000256" key="11">
    <source>
        <dbReference type="SAM" id="MobiDB-lite"/>
    </source>
</evidence>
<dbReference type="RefSeq" id="XP_040022559.1">
    <property type="nucleotide sequence ID" value="XM_040166625.1"/>
</dbReference>
<proteinExistence type="inferred from homology"/>
<evidence type="ECO:0000256" key="7">
    <source>
        <dbReference type="ARBA" id="ARBA00023054"/>
    </source>
</evidence>
<evidence type="ECO:0000256" key="4">
    <source>
        <dbReference type="ARBA" id="ARBA00005756"/>
    </source>
</evidence>
<keyword evidence="6" id="KW-0770">Synapse</keyword>
<keyword evidence="13" id="KW-1185">Reference proteome</keyword>
<evidence type="ECO:0000256" key="6">
    <source>
        <dbReference type="ARBA" id="ARBA00023018"/>
    </source>
</evidence>
<keyword evidence="8" id="KW-0966">Cell projection</keyword>